<evidence type="ECO:0000313" key="7">
    <source>
        <dbReference type="EMBL" id="CQD14702.1"/>
    </source>
</evidence>
<evidence type="ECO:0000256" key="2">
    <source>
        <dbReference type="ARBA" id="ARBA00023125"/>
    </source>
</evidence>
<dbReference type="InterPro" id="IPR000792">
    <property type="entry name" value="Tscrpt_reg_LuxR_C"/>
</dbReference>
<dbReference type="PROSITE" id="PS50110">
    <property type="entry name" value="RESPONSE_REGULATORY"/>
    <property type="match status" value="1"/>
</dbReference>
<dbReference type="GO" id="GO:0006355">
    <property type="term" value="P:regulation of DNA-templated transcription"/>
    <property type="evidence" value="ECO:0007669"/>
    <property type="project" value="InterPro"/>
</dbReference>
<feature type="domain" description="HTH luxR-type" evidence="5">
    <location>
        <begin position="149"/>
        <end position="214"/>
    </location>
</feature>
<dbReference type="CDD" id="cd17535">
    <property type="entry name" value="REC_NarL-like"/>
    <property type="match status" value="1"/>
</dbReference>
<dbReference type="PANTHER" id="PTHR43214:SF43">
    <property type="entry name" value="TWO-COMPONENT RESPONSE REGULATOR"/>
    <property type="match status" value="1"/>
</dbReference>
<name>A0A0U1DER9_9MYCO</name>
<dbReference type="InterPro" id="IPR039420">
    <property type="entry name" value="WalR-like"/>
</dbReference>
<feature type="region of interest" description="Disordered" evidence="4">
    <location>
        <begin position="287"/>
        <end position="309"/>
    </location>
</feature>
<keyword evidence="1 3" id="KW-0597">Phosphoprotein</keyword>
<dbReference type="Pfam" id="PF00072">
    <property type="entry name" value="Response_reg"/>
    <property type="match status" value="1"/>
</dbReference>
<dbReference type="Gene3D" id="3.40.50.2300">
    <property type="match status" value="1"/>
</dbReference>
<dbReference type="PROSITE" id="PS00622">
    <property type="entry name" value="HTH_LUXR_1"/>
    <property type="match status" value="1"/>
</dbReference>
<sequence length="309" mass="33161">MTETALRVMVVDDHPIWRDAVARDLGDEGFDVVATADGVASARTRAGVVQPDVVVMDMSLSDGSGATATAEVLTVSPSSRVLVLSASDERDDVLEAVKAGATGYLVKSASKAELTAAVRATAEGRAVFTPGLAGLVLGEYRRIAQRPDDGPATPSLTERETEVLRYVAKGLTAKQIATRLSLSHRTVENHVQATFRKLQVANRVELARYAIEHASTSSPTHHGIRFRCHDERMSEPHRVVIARMSSDLAAISAYMNRVYADLDALGRMLDQPPAPVPVPLTTPTVPVPVPAARPERSEGWIGKGSRWLG</sequence>
<feature type="domain" description="Response regulatory" evidence="6">
    <location>
        <begin position="7"/>
        <end position="122"/>
    </location>
</feature>
<organism evidence="7 8">
    <name type="scientific">Mycolicibacterium conceptionense</name>
    <dbReference type="NCBI Taxonomy" id="451644"/>
    <lineage>
        <taxon>Bacteria</taxon>
        <taxon>Bacillati</taxon>
        <taxon>Actinomycetota</taxon>
        <taxon>Actinomycetes</taxon>
        <taxon>Mycobacteriales</taxon>
        <taxon>Mycobacteriaceae</taxon>
        <taxon>Mycolicibacterium</taxon>
    </lineage>
</organism>
<dbReference type="Proteomes" id="UP000182227">
    <property type="component" value="Unassembled WGS sequence"/>
</dbReference>
<dbReference type="PANTHER" id="PTHR43214">
    <property type="entry name" value="TWO-COMPONENT RESPONSE REGULATOR"/>
    <property type="match status" value="1"/>
</dbReference>
<proteinExistence type="predicted"/>
<evidence type="ECO:0000256" key="4">
    <source>
        <dbReference type="SAM" id="MobiDB-lite"/>
    </source>
</evidence>
<evidence type="ECO:0000259" key="6">
    <source>
        <dbReference type="PROSITE" id="PS50110"/>
    </source>
</evidence>
<dbReference type="Pfam" id="PF00196">
    <property type="entry name" value="GerE"/>
    <property type="match status" value="1"/>
</dbReference>
<dbReference type="SMART" id="SM00448">
    <property type="entry name" value="REC"/>
    <property type="match status" value="1"/>
</dbReference>
<gene>
    <name evidence="7" type="ORF">BN970_03036</name>
</gene>
<feature type="modified residue" description="4-aspartylphosphate" evidence="3">
    <location>
        <position position="57"/>
    </location>
</feature>
<dbReference type="EMBL" id="CTEF01000002">
    <property type="protein sequence ID" value="CQD14702.1"/>
    <property type="molecule type" value="Genomic_DNA"/>
</dbReference>
<dbReference type="InterPro" id="IPR001789">
    <property type="entry name" value="Sig_transdc_resp-reg_receiver"/>
</dbReference>
<evidence type="ECO:0000313" key="8">
    <source>
        <dbReference type="Proteomes" id="UP000182227"/>
    </source>
</evidence>
<dbReference type="SMART" id="SM00421">
    <property type="entry name" value="HTH_LUXR"/>
    <property type="match status" value="1"/>
</dbReference>
<dbReference type="AlphaFoldDB" id="A0A0U1DER9"/>
<dbReference type="CDD" id="cd06170">
    <property type="entry name" value="LuxR_C_like"/>
    <property type="match status" value="1"/>
</dbReference>
<keyword evidence="2" id="KW-0238">DNA-binding</keyword>
<dbReference type="PROSITE" id="PS50043">
    <property type="entry name" value="HTH_LUXR_2"/>
    <property type="match status" value="1"/>
</dbReference>
<evidence type="ECO:0000256" key="3">
    <source>
        <dbReference type="PROSITE-ProRule" id="PRU00169"/>
    </source>
</evidence>
<dbReference type="PRINTS" id="PR00038">
    <property type="entry name" value="HTHLUXR"/>
</dbReference>
<protein>
    <submittedName>
        <fullName evidence="7">LuxR family transcriptional regulator</fullName>
    </submittedName>
</protein>
<dbReference type="SUPFAM" id="SSF52172">
    <property type="entry name" value="CheY-like"/>
    <property type="match status" value="1"/>
</dbReference>
<dbReference type="GO" id="GO:0000160">
    <property type="term" value="P:phosphorelay signal transduction system"/>
    <property type="evidence" value="ECO:0007669"/>
    <property type="project" value="InterPro"/>
</dbReference>
<evidence type="ECO:0000259" key="5">
    <source>
        <dbReference type="PROSITE" id="PS50043"/>
    </source>
</evidence>
<evidence type="ECO:0000256" key="1">
    <source>
        <dbReference type="ARBA" id="ARBA00022553"/>
    </source>
</evidence>
<dbReference type="GO" id="GO:0003677">
    <property type="term" value="F:DNA binding"/>
    <property type="evidence" value="ECO:0007669"/>
    <property type="project" value="UniProtKB-KW"/>
</dbReference>
<accession>A0A0U1DER9</accession>
<reference evidence="7 8" key="1">
    <citation type="submission" date="2015-03" db="EMBL/GenBank/DDBJ databases">
        <authorList>
            <person name="Murphy D."/>
        </authorList>
    </citation>
    <scope>NUCLEOTIDE SEQUENCE [LARGE SCALE GENOMIC DNA]</scope>
    <source>
        <strain evidence="7 8">D16</strain>
    </source>
</reference>
<dbReference type="InterPro" id="IPR011006">
    <property type="entry name" value="CheY-like_superfamily"/>
</dbReference>
<dbReference type="InterPro" id="IPR058245">
    <property type="entry name" value="NreC/VraR/RcsB-like_REC"/>
</dbReference>